<evidence type="ECO:0000256" key="1">
    <source>
        <dbReference type="ARBA" id="ARBA00001947"/>
    </source>
</evidence>
<keyword evidence="9 11" id="KW-0482">Metalloprotease</keyword>
<dbReference type="Pfam" id="PF17820">
    <property type="entry name" value="PDZ_6"/>
    <property type="match status" value="1"/>
</dbReference>
<dbReference type="GO" id="GO:0016020">
    <property type="term" value="C:membrane"/>
    <property type="evidence" value="ECO:0007669"/>
    <property type="project" value="UniProtKB-SubCell"/>
</dbReference>
<keyword evidence="11" id="KW-0479">Metal-binding</keyword>
<keyword evidence="7 11" id="KW-0862">Zinc</keyword>
<dbReference type="GO" id="GO:0006508">
    <property type="term" value="P:proteolysis"/>
    <property type="evidence" value="ECO:0007669"/>
    <property type="project" value="UniProtKB-KW"/>
</dbReference>
<evidence type="ECO:0000259" key="12">
    <source>
        <dbReference type="PROSITE" id="PS50106"/>
    </source>
</evidence>
<dbReference type="InterPro" id="IPR036034">
    <property type="entry name" value="PDZ_sf"/>
</dbReference>
<evidence type="ECO:0000256" key="2">
    <source>
        <dbReference type="ARBA" id="ARBA00004141"/>
    </source>
</evidence>
<dbReference type="EC" id="3.4.24.-" evidence="11"/>
<feature type="domain" description="PDZ" evidence="12">
    <location>
        <begin position="193"/>
        <end position="267"/>
    </location>
</feature>
<feature type="transmembrane region" description="Helical" evidence="11">
    <location>
        <begin position="378"/>
        <end position="404"/>
    </location>
</feature>
<dbReference type="InterPro" id="IPR004387">
    <property type="entry name" value="Pept_M50_Zn"/>
</dbReference>
<feature type="transmembrane region" description="Helical" evidence="11">
    <location>
        <begin position="6"/>
        <end position="28"/>
    </location>
</feature>
<dbReference type="PANTHER" id="PTHR42837:SF2">
    <property type="entry name" value="MEMBRANE METALLOPROTEASE ARASP2, CHLOROPLASTIC-RELATED"/>
    <property type="match status" value="1"/>
</dbReference>
<dbReference type="InterPro" id="IPR008915">
    <property type="entry name" value="Peptidase_M50"/>
</dbReference>
<accession>A0A1I7IDA3</accession>
<dbReference type="PROSITE" id="PS50106">
    <property type="entry name" value="PDZ"/>
    <property type="match status" value="1"/>
</dbReference>
<evidence type="ECO:0000256" key="6">
    <source>
        <dbReference type="ARBA" id="ARBA00022801"/>
    </source>
</evidence>
<dbReference type="SUPFAM" id="SSF50156">
    <property type="entry name" value="PDZ domain-like"/>
    <property type="match status" value="2"/>
</dbReference>
<evidence type="ECO:0000256" key="5">
    <source>
        <dbReference type="ARBA" id="ARBA00022692"/>
    </source>
</evidence>
<feature type="transmembrane region" description="Helical" evidence="11">
    <location>
        <begin position="98"/>
        <end position="119"/>
    </location>
</feature>
<evidence type="ECO:0000256" key="7">
    <source>
        <dbReference type="ARBA" id="ARBA00022833"/>
    </source>
</evidence>
<dbReference type="InterPro" id="IPR041489">
    <property type="entry name" value="PDZ_6"/>
</dbReference>
<evidence type="ECO:0000256" key="8">
    <source>
        <dbReference type="ARBA" id="ARBA00022989"/>
    </source>
</evidence>
<name>A0A1I7IDA3_9PROT</name>
<evidence type="ECO:0000256" key="3">
    <source>
        <dbReference type="ARBA" id="ARBA00007931"/>
    </source>
</evidence>
<dbReference type="OrthoDB" id="9782003at2"/>
<dbReference type="CDD" id="cd06163">
    <property type="entry name" value="S2P-M50_PDZ_RseP-like"/>
    <property type="match status" value="2"/>
</dbReference>
<protein>
    <recommendedName>
        <fullName evidence="11">Zinc metalloprotease</fullName>
        <ecNumber evidence="11">3.4.24.-</ecNumber>
    </recommendedName>
</protein>
<keyword evidence="6 11" id="KW-0378">Hydrolase</keyword>
<dbReference type="GO" id="GO:0046872">
    <property type="term" value="F:metal ion binding"/>
    <property type="evidence" value="ECO:0007669"/>
    <property type="project" value="UniProtKB-KW"/>
</dbReference>
<comment type="subcellular location">
    <subcellularLocation>
        <location evidence="2">Membrane</location>
        <topology evidence="2">Multi-pass membrane protein</topology>
    </subcellularLocation>
</comment>
<gene>
    <name evidence="13" type="ORF">SAMN05216339_10834</name>
</gene>
<keyword evidence="8 11" id="KW-1133">Transmembrane helix</keyword>
<feature type="transmembrane region" description="Helical" evidence="11">
    <location>
        <begin position="425"/>
        <end position="446"/>
    </location>
</feature>
<organism evidence="13 14">
    <name type="scientific">Nitrosomonas eutropha</name>
    <dbReference type="NCBI Taxonomy" id="916"/>
    <lineage>
        <taxon>Bacteria</taxon>
        <taxon>Pseudomonadati</taxon>
        <taxon>Pseudomonadota</taxon>
        <taxon>Betaproteobacteria</taxon>
        <taxon>Nitrosomonadales</taxon>
        <taxon>Nitrosomonadaceae</taxon>
        <taxon>Nitrosomonas</taxon>
    </lineage>
</organism>
<dbReference type="GO" id="GO:0004222">
    <property type="term" value="F:metalloendopeptidase activity"/>
    <property type="evidence" value="ECO:0007669"/>
    <property type="project" value="InterPro"/>
</dbReference>
<dbReference type="NCBIfam" id="TIGR00054">
    <property type="entry name" value="RIP metalloprotease RseP"/>
    <property type="match status" value="1"/>
</dbReference>
<keyword evidence="4 13" id="KW-0645">Protease</keyword>
<dbReference type="InterPro" id="IPR001478">
    <property type="entry name" value="PDZ"/>
</dbReference>
<dbReference type="Gene3D" id="2.30.42.10">
    <property type="match status" value="2"/>
</dbReference>
<reference evidence="13 14" key="1">
    <citation type="submission" date="2016-10" db="EMBL/GenBank/DDBJ databases">
        <authorList>
            <person name="de Groot N.N."/>
        </authorList>
    </citation>
    <scope>NUCLEOTIDE SEQUENCE [LARGE SCALE GENOMIC DNA]</scope>
    <source>
        <strain evidence="13 14">Nm24</strain>
    </source>
</reference>
<proteinExistence type="inferred from homology"/>
<dbReference type="SMART" id="SM00228">
    <property type="entry name" value="PDZ"/>
    <property type="match status" value="2"/>
</dbReference>
<evidence type="ECO:0000256" key="10">
    <source>
        <dbReference type="ARBA" id="ARBA00023136"/>
    </source>
</evidence>
<evidence type="ECO:0000256" key="11">
    <source>
        <dbReference type="RuleBase" id="RU362031"/>
    </source>
</evidence>
<comment type="similarity">
    <text evidence="3 11">Belongs to the peptidase M50B family.</text>
</comment>
<dbReference type="Pfam" id="PF02163">
    <property type="entry name" value="Peptidase_M50"/>
    <property type="match status" value="1"/>
</dbReference>
<keyword evidence="5 11" id="KW-0812">Transmembrane</keyword>
<sequence length="455" mass="49386">MTLLSTIFAFVIALGLLITFHEFGHYLVARWCGVKVLRFSLGFGQPLFKKRLGGDQTEWVVAAIPLGGYVKMLDEREGRVSADELPRAFNRQPVSKRFAIVVAGPVANFLLAILLYWLLFILGISGVKPILGEIEPATLAASAGFRNGDTITGIGDQAITTWQETRLLLLDNAVDKNPDVRITVAGESGISRQLKLDLSSLGAEDLESDFLNRLGLSVYRPIIAPVIDQVMAGGAAEHAGLKTGDRVVAINGKEVSTWEDVVDMVRSNPGHTLSVEVMRDGRVLVMSLQPETVSEGHAEIGKAGITPEIHHEILENLLVKTSYPPMAALIKAVTKTWEMSYFTVRMLGKMVTGDVSLKNISGPITIANYAGQSAQMGFAAYLGFLALISISLGVLNLLPIPVLDGGHLMYYLIEVVRGIPLSEKIMYVGNQIGMALLITLMVFAIYNDLLRLAAE</sequence>
<dbReference type="RefSeq" id="WP_074929023.1">
    <property type="nucleotide sequence ID" value="NZ_FPBL01000008.1"/>
</dbReference>
<dbReference type="EMBL" id="FPBL01000008">
    <property type="protein sequence ID" value="SFU70891.1"/>
    <property type="molecule type" value="Genomic_DNA"/>
</dbReference>
<keyword evidence="10 11" id="KW-0472">Membrane</keyword>
<dbReference type="Proteomes" id="UP000183926">
    <property type="component" value="Unassembled WGS sequence"/>
</dbReference>
<evidence type="ECO:0000256" key="9">
    <source>
        <dbReference type="ARBA" id="ARBA00023049"/>
    </source>
</evidence>
<comment type="cofactor">
    <cofactor evidence="1 11">
        <name>Zn(2+)</name>
        <dbReference type="ChEBI" id="CHEBI:29105"/>
    </cofactor>
</comment>
<evidence type="ECO:0000313" key="13">
    <source>
        <dbReference type="EMBL" id="SFU70891.1"/>
    </source>
</evidence>
<evidence type="ECO:0000313" key="14">
    <source>
        <dbReference type="Proteomes" id="UP000183926"/>
    </source>
</evidence>
<dbReference type="AlphaFoldDB" id="A0A1I7IDA3"/>
<dbReference type="PANTHER" id="PTHR42837">
    <property type="entry name" value="REGULATOR OF SIGMA-E PROTEASE RSEP"/>
    <property type="match status" value="1"/>
</dbReference>
<evidence type="ECO:0000256" key="4">
    <source>
        <dbReference type="ARBA" id="ARBA00022670"/>
    </source>
</evidence>